<dbReference type="InParanoid" id="A0A671DLL2"/>
<comment type="similarity">
    <text evidence="3 13">Belongs to the ferritin family.</text>
</comment>
<accession>A0A671DLL2</accession>
<evidence type="ECO:0000256" key="5">
    <source>
        <dbReference type="ARBA" id="ARBA00022723"/>
    </source>
</evidence>
<keyword evidence="4 13" id="KW-0409">Iron storage</keyword>
<evidence type="ECO:0000313" key="15">
    <source>
        <dbReference type="Ensembl" id="ENSRFEP00010000235.1"/>
    </source>
</evidence>
<evidence type="ECO:0000256" key="13">
    <source>
        <dbReference type="RuleBase" id="RU361145"/>
    </source>
</evidence>
<reference evidence="15 16" key="2">
    <citation type="journal article" date="2018" name="Annu Rev Anim Biosci">
        <title>Bat Biology, Genomes, and the Bat1K Project: To Generate Chromosome-Level Genomes for All Living Bat Species.</title>
        <authorList>
            <person name="Teeling E.C."/>
            <person name="Vernes S.C."/>
            <person name="Davalos L.M."/>
            <person name="Ray D.A."/>
            <person name="Gilbert M.T.P."/>
            <person name="Myers E."/>
        </authorList>
    </citation>
    <scope>NUCLEOTIDE SEQUENCE</scope>
</reference>
<dbReference type="Gene3D" id="1.20.1260.10">
    <property type="match status" value="1"/>
</dbReference>
<evidence type="ECO:0000256" key="1">
    <source>
        <dbReference type="ARBA" id="ARBA00004371"/>
    </source>
</evidence>
<dbReference type="PANTHER" id="PTHR11431">
    <property type="entry name" value="FERRITIN"/>
    <property type="match status" value="1"/>
</dbReference>
<evidence type="ECO:0000259" key="14">
    <source>
        <dbReference type="PROSITE" id="PS50905"/>
    </source>
</evidence>
<proteinExistence type="inferred from homology"/>
<reference evidence="15" key="5">
    <citation type="submission" date="2025-09" db="UniProtKB">
        <authorList>
            <consortium name="Ensembl"/>
        </authorList>
    </citation>
    <scope>IDENTIFICATION</scope>
</reference>
<sequence length="174" mass="20235">MANAMTTPLPQSVHQNSHPDCLAAINNHINLELHASYVYLSMAFYFDRDYVALKHFAQFFLQQSREETENAERLMQLQNQRGGQLRLCNITKLEQDERENGLKARECALNLEKQMNQSLLNLYQLATNKKDAHLCDFLRSHYLHEKVKFIKAPESSLAEYLFDKLTLGDSEEKN</sequence>
<dbReference type="GO" id="GO:0004322">
    <property type="term" value="F:ferroxidase activity"/>
    <property type="evidence" value="ECO:0007669"/>
    <property type="project" value="UniProtKB-EC"/>
</dbReference>
<evidence type="ECO:0000256" key="11">
    <source>
        <dbReference type="ARBA" id="ARBA00047990"/>
    </source>
</evidence>
<comment type="function">
    <text evidence="13">Stores iron in a soluble, non-toxic, readily available form. Important for iron homeostasis. Iron is taken up in the ferrous form and deposited as ferric hydroxides after oxidation.</text>
</comment>
<evidence type="ECO:0000256" key="10">
    <source>
        <dbReference type="ARBA" id="ARBA00045964"/>
    </source>
</evidence>
<dbReference type="SUPFAM" id="SSF47240">
    <property type="entry name" value="Ferritin-like"/>
    <property type="match status" value="1"/>
</dbReference>
<dbReference type="InterPro" id="IPR009040">
    <property type="entry name" value="Ferritin-like_diiron"/>
</dbReference>
<dbReference type="Ensembl" id="ENSRFET00010000263.1">
    <property type="protein sequence ID" value="ENSRFEP00010000235.1"/>
    <property type="gene ID" value="ENSRFEG00010000190.1"/>
</dbReference>
<dbReference type="GO" id="GO:0006879">
    <property type="term" value="P:intracellular iron ion homeostasis"/>
    <property type="evidence" value="ECO:0007669"/>
    <property type="project" value="UniProtKB-KW"/>
</dbReference>
<reference evidence="16" key="3">
    <citation type="submission" date="2018-12" db="EMBL/GenBank/DDBJ databases">
        <title>G10K-VGP greater horseshoe bat female genome, primary haplotype.</title>
        <authorList>
            <person name="Teeling E."/>
            <person name="Myers G."/>
            <person name="Vernes S."/>
            <person name="Pippel M."/>
            <person name="Winkler S."/>
            <person name="Fedrigo O."/>
            <person name="Rhie A."/>
            <person name="Koren S."/>
            <person name="Phillippy A."/>
            <person name="Lewin H."/>
            <person name="Damas J."/>
            <person name="Howe K."/>
            <person name="Mountcastle J."/>
            <person name="Jarvis E.D."/>
        </authorList>
    </citation>
    <scope>NUCLEOTIDE SEQUENCE [LARGE SCALE GENOMIC DNA]</scope>
</reference>
<dbReference type="InterPro" id="IPR001519">
    <property type="entry name" value="Ferritin"/>
</dbReference>
<feature type="binding site" evidence="12">
    <location>
        <position position="67"/>
    </location>
    <ligand>
        <name>Fe cation</name>
        <dbReference type="ChEBI" id="CHEBI:24875"/>
        <label>1</label>
    </ligand>
</feature>
<evidence type="ECO:0000256" key="6">
    <source>
        <dbReference type="ARBA" id="ARBA00023002"/>
    </source>
</evidence>
<keyword evidence="5 12" id="KW-0479">Metal-binding</keyword>
<reference evidence="15" key="4">
    <citation type="submission" date="2025-08" db="UniProtKB">
        <authorList>
            <consortium name="Ensembl"/>
        </authorList>
    </citation>
    <scope>IDENTIFICATION</scope>
</reference>
<organism evidence="15 16">
    <name type="scientific">Rhinolophus ferrumequinum</name>
    <name type="common">Greater horseshoe bat</name>
    <dbReference type="NCBI Taxonomy" id="59479"/>
    <lineage>
        <taxon>Eukaryota</taxon>
        <taxon>Metazoa</taxon>
        <taxon>Chordata</taxon>
        <taxon>Craniata</taxon>
        <taxon>Vertebrata</taxon>
        <taxon>Euteleostomi</taxon>
        <taxon>Mammalia</taxon>
        <taxon>Eutheria</taxon>
        <taxon>Laurasiatheria</taxon>
        <taxon>Chiroptera</taxon>
        <taxon>Yinpterochiroptera</taxon>
        <taxon>Rhinolophoidea</taxon>
        <taxon>Rhinolophidae</taxon>
        <taxon>Rhinolophinae</taxon>
        <taxon>Rhinolophus</taxon>
    </lineage>
</organism>
<evidence type="ECO:0000256" key="2">
    <source>
        <dbReference type="ARBA" id="ARBA00004419"/>
    </source>
</evidence>
<dbReference type="Proteomes" id="UP000472240">
    <property type="component" value="Chromosome 1"/>
</dbReference>
<evidence type="ECO:0000313" key="16">
    <source>
        <dbReference type="Proteomes" id="UP000472240"/>
    </source>
</evidence>
<dbReference type="GeneTree" id="ENSGT00950000182841"/>
<dbReference type="CDD" id="cd01056">
    <property type="entry name" value="Euk_Ferritin"/>
    <property type="match status" value="1"/>
</dbReference>
<dbReference type="InterPro" id="IPR009078">
    <property type="entry name" value="Ferritin-like_SF"/>
</dbReference>
<dbReference type="GO" id="GO:0008198">
    <property type="term" value="F:ferrous iron binding"/>
    <property type="evidence" value="ECO:0007669"/>
    <property type="project" value="TreeGrafter"/>
</dbReference>
<name>A0A671DLL2_RHIFE</name>
<dbReference type="AlphaFoldDB" id="A0A671DLL2"/>
<dbReference type="GO" id="GO:0008199">
    <property type="term" value="F:ferric iron binding"/>
    <property type="evidence" value="ECO:0007669"/>
    <property type="project" value="InterPro"/>
</dbReference>
<evidence type="ECO:0000256" key="3">
    <source>
        <dbReference type="ARBA" id="ARBA00007513"/>
    </source>
</evidence>
<evidence type="ECO:0000256" key="4">
    <source>
        <dbReference type="ARBA" id="ARBA00022434"/>
    </source>
</evidence>
<feature type="domain" description="Ferritin-like diiron" evidence="14">
    <location>
        <begin position="15"/>
        <end position="164"/>
    </location>
</feature>
<evidence type="ECO:0000256" key="12">
    <source>
        <dbReference type="PIRSR" id="PIRSR601519-1"/>
    </source>
</evidence>
<comment type="catalytic activity">
    <reaction evidence="11">
        <text>4 Fe(2+) + O2 + 4 H(+) = 4 Fe(3+) + 2 H2O</text>
        <dbReference type="Rhea" id="RHEA:11148"/>
        <dbReference type="ChEBI" id="CHEBI:15377"/>
        <dbReference type="ChEBI" id="CHEBI:15378"/>
        <dbReference type="ChEBI" id="CHEBI:15379"/>
        <dbReference type="ChEBI" id="CHEBI:29033"/>
        <dbReference type="ChEBI" id="CHEBI:29034"/>
        <dbReference type="EC" id="1.16.3.1"/>
    </reaction>
</comment>
<dbReference type="Pfam" id="PF00210">
    <property type="entry name" value="Ferritin"/>
    <property type="match status" value="1"/>
</dbReference>
<keyword evidence="6" id="KW-0560">Oxidoreductase</keyword>
<dbReference type="FunFam" id="1.20.1260.10:FF:000016">
    <property type="entry name" value="Ferritin heavy chain"/>
    <property type="match status" value="1"/>
</dbReference>
<keyword evidence="16" id="KW-1185">Reference proteome</keyword>
<dbReference type="GO" id="GO:0006826">
    <property type="term" value="P:iron ion transport"/>
    <property type="evidence" value="ECO:0007669"/>
    <property type="project" value="InterPro"/>
</dbReference>
<comment type="subunit">
    <text evidence="9">Oligomer of 24 subunits. There are two types of subunits: L (light) chain and H (heavy) chain. The major chain can be light or heavy, depending on the species and tissue type. The functional molecule forms a roughly spherical shell with a diameter of 12 nm and contains a central cavity into which the insoluble mineral iron core is deposited. Interacts with NCOA4; NCOA4 promotes targeting of the iron-binding ferritin complex to autolysosomes following starvation or iron depletion.</text>
</comment>
<dbReference type="GO" id="GO:0005764">
    <property type="term" value="C:lysosome"/>
    <property type="evidence" value="ECO:0007669"/>
    <property type="project" value="UniProtKB-SubCell"/>
</dbReference>
<evidence type="ECO:0000256" key="7">
    <source>
        <dbReference type="ARBA" id="ARBA00023004"/>
    </source>
</evidence>
<dbReference type="PROSITE" id="PS50905">
    <property type="entry name" value="FERRITIN_LIKE"/>
    <property type="match status" value="1"/>
</dbReference>
<comment type="subcellular location">
    <subcellularLocation>
        <location evidence="2">Cytoplasmic vesicle</location>
        <location evidence="2">Autophagosome</location>
    </subcellularLocation>
    <subcellularLocation>
        <location evidence="1">Lysosome</location>
    </subcellularLocation>
</comment>
<dbReference type="OMA" id="ECQGWES"/>
<keyword evidence="7 12" id="KW-0408">Iron</keyword>
<dbReference type="GO" id="GO:0005776">
    <property type="term" value="C:autophagosome"/>
    <property type="evidence" value="ECO:0007669"/>
    <property type="project" value="UniProtKB-SubCell"/>
</dbReference>
<dbReference type="InterPro" id="IPR008331">
    <property type="entry name" value="Ferritin_DPS_dom"/>
</dbReference>
<dbReference type="PANTHER" id="PTHR11431:SF37">
    <property type="entry name" value="FERRITIN HEAVY CHAIN"/>
    <property type="match status" value="1"/>
</dbReference>
<keyword evidence="8" id="KW-0458">Lysosome</keyword>
<feature type="binding site" evidence="12">
    <location>
        <position position="112"/>
    </location>
    <ligand>
        <name>Fe cation</name>
        <dbReference type="ChEBI" id="CHEBI:24875"/>
        <label>1</label>
    </ligand>
</feature>
<evidence type="ECO:0000256" key="8">
    <source>
        <dbReference type="ARBA" id="ARBA00023228"/>
    </source>
</evidence>
<feature type="binding site" evidence="12">
    <location>
        <position position="32"/>
    </location>
    <ligand>
        <name>Fe cation</name>
        <dbReference type="ChEBI" id="CHEBI:24875"/>
        <label>1</label>
    </ligand>
</feature>
<evidence type="ECO:0000256" key="9">
    <source>
        <dbReference type="ARBA" id="ARBA00044959"/>
    </source>
</evidence>
<comment type="function">
    <text evidence="10">Stores iron in a soluble, non-toxic, readily available form. Important for iron homeostasis. Has ferroxidase activity. Iron is taken up in the ferrous form and deposited as ferric hydroxides after oxidation. Also plays a role in delivery of iron to cells. Mediates iron uptake in capsule cells of the developing kidney. Delivery to lysosomes is mediated by the cargo receptor NCOA4 for autophagic degradation and release of iron.</text>
</comment>
<protein>
    <recommendedName>
        <fullName evidence="13">Ferritin</fullName>
    </recommendedName>
</protein>
<dbReference type="InterPro" id="IPR012347">
    <property type="entry name" value="Ferritin-like"/>
</dbReference>
<reference evidence="15 16" key="1">
    <citation type="journal article" date="2015" name="Annu Rev Anim Biosci">
        <title>The Genome 10K Project: a way forward.</title>
        <authorList>
            <person name="Koepfli K.P."/>
            <person name="Paten B."/>
            <person name="O'Brien S.J."/>
            <person name="Koepfli K.P."/>
            <person name="Paten B."/>
            <person name="Antunes A."/>
            <person name="Belov K."/>
            <person name="Bustamante C."/>
            <person name="Castoe T.A."/>
            <person name="Clawson H."/>
            <person name="Crawford A.J."/>
            <person name="Diekhans M."/>
            <person name="Distel D."/>
            <person name="Durbin R."/>
            <person name="Earl D."/>
            <person name="Fujita M.K."/>
            <person name="Gamble T."/>
            <person name="Georges A."/>
            <person name="Gemmell N."/>
            <person name="Gilbert M.T."/>
            <person name="Graves J.M."/>
            <person name="Green R.E."/>
            <person name="Hickey G."/>
            <person name="Jarvis E.D."/>
            <person name="Johnson W."/>
            <person name="Komissarov A."/>
            <person name="Korf I."/>
            <person name="Kuhn R."/>
            <person name="Larkin D.M."/>
            <person name="Lewin H."/>
            <person name="Lopez J.V."/>
            <person name="Ma J."/>
            <person name="Marques-Bonet T."/>
            <person name="Miller W."/>
            <person name="Murphy R."/>
            <person name="Pevzner P."/>
            <person name="Shapiro B."/>
            <person name="Steiner C."/>
            <person name="Tamazian G."/>
            <person name="Venkatesh B."/>
            <person name="Wang J."/>
            <person name="Wayne R."/>
            <person name="Wiley E."/>
            <person name="Yang H."/>
            <person name="Zhang G."/>
            <person name="Haussler D."/>
            <person name="Ryder O."/>
            <person name="O'Brien S.J."/>
        </authorList>
    </citation>
    <scope>NUCLEOTIDE SEQUENCE</scope>
</reference>